<accession>A0A444X3X9</accession>
<protein>
    <submittedName>
        <fullName evidence="1">Uncharacterized protein</fullName>
    </submittedName>
</protein>
<comment type="caution">
    <text evidence="1">The sequence shown here is derived from an EMBL/GenBank/DDBJ whole genome shotgun (WGS) entry which is preliminary data.</text>
</comment>
<proteinExistence type="predicted"/>
<evidence type="ECO:0000313" key="1">
    <source>
        <dbReference type="EMBL" id="RYQ84313.1"/>
    </source>
</evidence>
<dbReference type="EMBL" id="SDMP01000020">
    <property type="protein sequence ID" value="RYQ84313.1"/>
    <property type="molecule type" value="Genomic_DNA"/>
</dbReference>
<sequence length="186" mass="21790">MASSSSKRRKGKEPMEQRPFDEKKFRTFHHTLQFGCMAYKEIICELGFQVKKTECPEIIEKVEKRRWELLTDSVTARINATLVREFYANTVRYDRKEKSYIIFVRGVTVDFSYPSTIFRLCNRAGVVFEDENPEWIKVGIPITVWRMHAVASPLPQRRIRKRVAHQAVEGQNPEEQAAATLNMHQL</sequence>
<dbReference type="Proteomes" id="UP000289738">
    <property type="component" value="Chromosome B10"/>
</dbReference>
<keyword evidence="2" id="KW-1185">Reference proteome</keyword>
<organism evidence="1 2">
    <name type="scientific">Arachis hypogaea</name>
    <name type="common">Peanut</name>
    <dbReference type="NCBI Taxonomy" id="3818"/>
    <lineage>
        <taxon>Eukaryota</taxon>
        <taxon>Viridiplantae</taxon>
        <taxon>Streptophyta</taxon>
        <taxon>Embryophyta</taxon>
        <taxon>Tracheophyta</taxon>
        <taxon>Spermatophyta</taxon>
        <taxon>Magnoliopsida</taxon>
        <taxon>eudicotyledons</taxon>
        <taxon>Gunneridae</taxon>
        <taxon>Pentapetalae</taxon>
        <taxon>rosids</taxon>
        <taxon>fabids</taxon>
        <taxon>Fabales</taxon>
        <taxon>Fabaceae</taxon>
        <taxon>Papilionoideae</taxon>
        <taxon>50 kb inversion clade</taxon>
        <taxon>dalbergioids sensu lato</taxon>
        <taxon>Dalbergieae</taxon>
        <taxon>Pterocarpus clade</taxon>
        <taxon>Arachis</taxon>
    </lineage>
</organism>
<name>A0A444X3X9_ARAHY</name>
<dbReference type="AlphaFoldDB" id="A0A444X3X9"/>
<reference evidence="1 2" key="1">
    <citation type="submission" date="2019-01" db="EMBL/GenBank/DDBJ databases">
        <title>Sequencing of cultivated peanut Arachis hypogaea provides insights into genome evolution and oil improvement.</title>
        <authorList>
            <person name="Chen X."/>
        </authorList>
    </citation>
    <scope>NUCLEOTIDE SEQUENCE [LARGE SCALE GENOMIC DNA]</scope>
    <source>
        <strain evidence="2">cv. Fuhuasheng</strain>
        <tissue evidence="1">Leaves</tissue>
    </source>
</reference>
<evidence type="ECO:0000313" key="2">
    <source>
        <dbReference type="Proteomes" id="UP000289738"/>
    </source>
</evidence>
<gene>
    <name evidence="1" type="ORF">Ahy_B10g103497</name>
</gene>